<dbReference type="STRING" id="145388.A0A0D2MRI6"/>
<comment type="similarity">
    <text evidence="6">Belongs to the TRAFAC class myosin-kinesin ATPase superfamily. Myosin family.</text>
</comment>
<sequence length="599" mass="66440">MTALSYLHEPGVLWNLRQRFQFDEIYTYTGSILIAVNPFAPLPHLYGTHMMDQYRGADLGDLSPHVYAIADAAYKQMRKEGSGQAILVSGESGAGKTETSKLIMKYLAYMGGYMEAHGRRGSSGGGSRSVEEQVLESNPLLEAFGNAKTVRNNNSSRFGKYVEINFNKAGAITGAAIRTYLLERSRVVAVNNPERSYHIFYQLCDGASPEERRRWRLKPAAQYHYLNQSTCFEIPGDSNAEEYERTVTAMAKVGIPADQREAILACTAAVLHLGNVAFAEGRDADSSMVKPGGAAEEALAAAADLLGVSRDGLAHALTTRTRQTPEGPIISPLNVRAATENRDSLAKVIYSKMFDFLVTAINNAIGEDKNCAASVGVLDIYGFESFEYNDLEQFCINLANEKLQQHFNHHVFKQEQAEYEREKIDWSYIEFVDNQDVLDLIEGKMGILDLLDEQCRFPTSTNKDLAEKLYASGVCQGSARFKRPKLTQTAFTIEHYAGPVVYQSDNFLDKNKDFVVAEHQTLLQASSKPFVQELFPAEQESLSEGNSAGGPNKRFAAFKFNSVGSQFKRQLGELMAQLGRMEPHYIRCIKPNSGNKPAL</sequence>
<protein>
    <submittedName>
        <fullName evidence="8">Myosin-Vb</fullName>
    </submittedName>
</protein>
<dbReference type="Gene3D" id="3.40.850.10">
    <property type="entry name" value="Kinesin motor domain"/>
    <property type="match status" value="1"/>
</dbReference>
<dbReference type="GO" id="GO:0016020">
    <property type="term" value="C:membrane"/>
    <property type="evidence" value="ECO:0007669"/>
    <property type="project" value="TreeGrafter"/>
</dbReference>
<evidence type="ECO:0000256" key="1">
    <source>
        <dbReference type="ARBA" id="ARBA00022741"/>
    </source>
</evidence>
<dbReference type="GO" id="GO:0005737">
    <property type="term" value="C:cytoplasm"/>
    <property type="evidence" value="ECO:0007669"/>
    <property type="project" value="TreeGrafter"/>
</dbReference>
<dbReference type="Gene3D" id="1.20.58.530">
    <property type="match status" value="1"/>
</dbReference>
<keyword evidence="4 6" id="KW-0505">Motor protein</keyword>
<name>A0A0D2MRI6_9CHLO</name>
<dbReference type="GO" id="GO:0005524">
    <property type="term" value="F:ATP binding"/>
    <property type="evidence" value="ECO:0007669"/>
    <property type="project" value="UniProtKB-UniRule"/>
</dbReference>
<dbReference type="OrthoDB" id="6108017at2759"/>
<dbReference type="PROSITE" id="PS51456">
    <property type="entry name" value="MYOSIN_MOTOR"/>
    <property type="match status" value="1"/>
</dbReference>
<proteinExistence type="inferred from homology"/>
<dbReference type="Gene3D" id="1.10.10.820">
    <property type="match status" value="1"/>
</dbReference>
<dbReference type="GO" id="GO:0000146">
    <property type="term" value="F:microfilament motor activity"/>
    <property type="evidence" value="ECO:0007669"/>
    <property type="project" value="TreeGrafter"/>
</dbReference>
<evidence type="ECO:0000313" key="9">
    <source>
        <dbReference type="Proteomes" id="UP000054498"/>
    </source>
</evidence>
<keyword evidence="2 6" id="KW-0067">ATP-binding</keyword>
<gene>
    <name evidence="8" type="ORF">MNEG_4889</name>
</gene>
<evidence type="ECO:0000256" key="3">
    <source>
        <dbReference type="ARBA" id="ARBA00023123"/>
    </source>
</evidence>
<feature type="region of interest" description="Actin-binding" evidence="6">
    <location>
        <begin position="571"/>
        <end position="593"/>
    </location>
</feature>
<dbReference type="SUPFAM" id="SSF52540">
    <property type="entry name" value="P-loop containing nucleoside triphosphate hydrolases"/>
    <property type="match status" value="1"/>
</dbReference>
<dbReference type="Proteomes" id="UP000054498">
    <property type="component" value="Unassembled WGS sequence"/>
</dbReference>
<dbReference type="Pfam" id="PF00063">
    <property type="entry name" value="Myosin_head"/>
    <property type="match status" value="1"/>
</dbReference>
<dbReference type="InterPro" id="IPR001609">
    <property type="entry name" value="Myosin_head_motor_dom-like"/>
</dbReference>
<accession>A0A0D2MRI6</accession>
<keyword evidence="5 6" id="KW-0009">Actin-binding</keyword>
<dbReference type="Gene3D" id="1.20.120.720">
    <property type="entry name" value="Myosin VI head, motor domain, U50 subdomain"/>
    <property type="match status" value="1"/>
</dbReference>
<dbReference type="GO" id="GO:0051015">
    <property type="term" value="F:actin filament binding"/>
    <property type="evidence" value="ECO:0007669"/>
    <property type="project" value="TreeGrafter"/>
</dbReference>
<dbReference type="SMART" id="SM00242">
    <property type="entry name" value="MYSc"/>
    <property type="match status" value="1"/>
</dbReference>
<organism evidence="8 9">
    <name type="scientific">Monoraphidium neglectum</name>
    <dbReference type="NCBI Taxonomy" id="145388"/>
    <lineage>
        <taxon>Eukaryota</taxon>
        <taxon>Viridiplantae</taxon>
        <taxon>Chlorophyta</taxon>
        <taxon>core chlorophytes</taxon>
        <taxon>Chlorophyceae</taxon>
        <taxon>CS clade</taxon>
        <taxon>Sphaeropleales</taxon>
        <taxon>Selenastraceae</taxon>
        <taxon>Monoraphidium</taxon>
    </lineage>
</organism>
<dbReference type="PANTHER" id="PTHR13140:SF781">
    <property type="entry name" value="MYOSIN-15"/>
    <property type="match status" value="1"/>
</dbReference>
<dbReference type="InterPro" id="IPR027417">
    <property type="entry name" value="P-loop_NTPase"/>
</dbReference>
<dbReference type="GO" id="GO:0030048">
    <property type="term" value="P:actin filament-based movement"/>
    <property type="evidence" value="ECO:0007669"/>
    <property type="project" value="UniProtKB-ARBA"/>
</dbReference>
<dbReference type="GO" id="GO:0007015">
    <property type="term" value="P:actin filament organization"/>
    <property type="evidence" value="ECO:0007669"/>
    <property type="project" value="TreeGrafter"/>
</dbReference>
<dbReference type="GeneID" id="25737766"/>
<dbReference type="EMBL" id="KK100921">
    <property type="protein sequence ID" value="KIZ03067.1"/>
    <property type="molecule type" value="Genomic_DNA"/>
</dbReference>
<reference evidence="8 9" key="1">
    <citation type="journal article" date="2013" name="BMC Genomics">
        <title>Reconstruction of the lipid metabolism for the microalga Monoraphidium neglectum from its genome sequence reveals characteristics suitable for biofuel production.</title>
        <authorList>
            <person name="Bogen C."/>
            <person name="Al-Dilaimi A."/>
            <person name="Albersmeier A."/>
            <person name="Wichmann J."/>
            <person name="Grundmann M."/>
            <person name="Rupp O."/>
            <person name="Lauersen K.J."/>
            <person name="Blifernez-Klassen O."/>
            <person name="Kalinowski J."/>
            <person name="Goesmann A."/>
            <person name="Mussgnug J.H."/>
            <person name="Kruse O."/>
        </authorList>
    </citation>
    <scope>NUCLEOTIDE SEQUENCE [LARGE SCALE GENOMIC DNA]</scope>
    <source>
        <strain evidence="8 9">SAG 48.87</strain>
    </source>
</reference>
<evidence type="ECO:0000256" key="4">
    <source>
        <dbReference type="ARBA" id="ARBA00023175"/>
    </source>
</evidence>
<evidence type="ECO:0000256" key="2">
    <source>
        <dbReference type="ARBA" id="ARBA00022840"/>
    </source>
</evidence>
<dbReference type="GO" id="GO:0016459">
    <property type="term" value="C:myosin complex"/>
    <property type="evidence" value="ECO:0007669"/>
    <property type="project" value="UniProtKB-KW"/>
</dbReference>
<feature type="binding site" evidence="6">
    <location>
        <begin position="90"/>
        <end position="97"/>
    </location>
    <ligand>
        <name>ATP</name>
        <dbReference type="ChEBI" id="CHEBI:30616"/>
    </ligand>
</feature>
<dbReference type="PRINTS" id="PR00193">
    <property type="entry name" value="MYOSINHEAVY"/>
</dbReference>
<dbReference type="PANTHER" id="PTHR13140">
    <property type="entry name" value="MYOSIN"/>
    <property type="match status" value="1"/>
</dbReference>
<dbReference type="KEGG" id="mng:MNEG_4889"/>
<keyword evidence="1 6" id="KW-0547">Nucleotide-binding</keyword>
<keyword evidence="3 6" id="KW-0518">Myosin</keyword>
<evidence type="ECO:0000256" key="5">
    <source>
        <dbReference type="ARBA" id="ARBA00023203"/>
    </source>
</evidence>
<dbReference type="AlphaFoldDB" id="A0A0D2MRI6"/>
<dbReference type="FunFam" id="1.10.10.820:FF:000001">
    <property type="entry name" value="Myosin heavy chain"/>
    <property type="match status" value="1"/>
</dbReference>
<evidence type="ECO:0000259" key="7">
    <source>
        <dbReference type="PROSITE" id="PS51456"/>
    </source>
</evidence>
<evidence type="ECO:0000256" key="6">
    <source>
        <dbReference type="PROSITE-ProRule" id="PRU00782"/>
    </source>
</evidence>
<dbReference type="InterPro" id="IPR036961">
    <property type="entry name" value="Kinesin_motor_dom_sf"/>
</dbReference>
<evidence type="ECO:0000313" key="8">
    <source>
        <dbReference type="EMBL" id="KIZ03067.1"/>
    </source>
</evidence>
<keyword evidence="9" id="KW-1185">Reference proteome</keyword>
<feature type="domain" description="Myosin motor" evidence="7">
    <location>
        <begin position="1"/>
        <end position="599"/>
    </location>
</feature>
<dbReference type="RefSeq" id="XP_013902086.1">
    <property type="nucleotide sequence ID" value="XM_014046632.1"/>
</dbReference>